<organism evidence="7 8">
    <name type="scientific">Thioclava indica</name>
    <dbReference type="NCBI Taxonomy" id="1353528"/>
    <lineage>
        <taxon>Bacteria</taxon>
        <taxon>Pseudomonadati</taxon>
        <taxon>Pseudomonadota</taxon>
        <taxon>Alphaproteobacteria</taxon>
        <taxon>Rhodobacterales</taxon>
        <taxon>Paracoccaceae</taxon>
        <taxon>Thioclava</taxon>
    </lineage>
</organism>
<keyword evidence="8" id="KW-1185">Reference proteome</keyword>
<feature type="domain" description="NarX-like N-terminal" evidence="6">
    <location>
        <begin position="170"/>
        <end position="239"/>
    </location>
</feature>
<dbReference type="STRING" id="1353528.DT23_11825"/>
<evidence type="ECO:0000256" key="3">
    <source>
        <dbReference type="ARBA" id="ARBA00022989"/>
    </source>
</evidence>
<evidence type="ECO:0000256" key="2">
    <source>
        <dbReference type="ARBA" id="ARBA00022692"/>
    </source>
</evidence>
<dbReference type="EMBL" id="AUNB01000013">
    <property type="protein sequence ID" value="KEO60900.1"/>
    <property type="molecule type" value="Genomic_DNA"/>
</dbReference>
<dbReference type="RefSeq" id="WP_038128813.1">
    <property type="nucleotide sequence ID" value="NZ_AUNB01000013.1"/>
</dbReference>
<keyword evidence="4" id="KW-0472">Membrane</keyword>
<sequence length="294" mass="32472">MHLFRLVFAFLCALGLALPALAQTRSAAEIAKLRMDIAGRQRLLSQRMTAAACFLTFDIDRERQLRILTESLDLFRVSLDQLESGAATMALPAVTTFSARIALHESRIIWGPYRNLATQIRDQAAAGDSGNIAQLDQLARLEPILLNSTQSVVSALSKAHQTQSGTRIAEIDLAGRQRMLSQAIVKESCLLTVAKTRKDSLASHLNQMRLKTEIFERTGYALRTGAVGDTPDPPPPDTFEALVQAHYAWSDLIYLLEPTRNGAALPELALFDVALVYEDLLPRLEDVVWTYVNG</sequence>
<evidence type="ECO:0000313" key="7">
    <source>
        <dbReference type="EMBL" id="KEO60900.1"/>
    </source>
</evidence>
<evidence type="ECO:0000256" key="4">
    <source>
        <dbReference type="ARBA" id="ARBA00023136"/>
    </source>
</evidence>
<dbReference type="InterPro" id="IPR029095">
    <property type="entry name" value="NarX-like_N"/>
</dbReference>
<proteinExistence type="predicted"/>
<feature type="signal peptide" evidence="5">
    <location>
        <begin position="1"/>
        <end position="22"/>
    </location>
</feature>
<comment type="subcellular location">
    <subcellularLocation>
        <location evidence="1">Membrane</location>
        <topology evidence="1">Multi-pass membrane protein</topology>
    </subcellularLocation>
</comment>
<gene>
    <name evidence="7" type="ORF">DT23_11825</name>
</gene>
<evidence type="ECO:0000256" key="1">
    <source>
        <dbReference type="ARBA" id="ARBA00004141"/>
    </source>
</evidence>
<name>A0A074JYC5_9RHOB</name>
<keyword evidence="2" id="KW-0812">Transmembrane</keyword>
<dbReference type="AlphaFoldDB" id="A0A074JYC5"/>
<evidence type="ECO:0000313" key="8">
    <source>
        <dbReference type="Proteomes" id="UP000027471"/>
    </source>
</evidence>
<dbReference type="eggNOG" id="COG3850">
    <property type="taxonomic scope" value="Bacteria"/>
</dbReference>
<dbReference type="OrthoDB" id="952521at2"/>
<dbReference type="Pfam" id="PF13675">
    <property type="entry name" value="PilJ"/>
    <property type="match status" value="2"/>
</dbReference>
<keyword evidence="5" id="KW-0732">Signal</keyword>
<evidence type="ECO:0000256" key="5">
    <source>
        <dbReference type="SAM" id="SignalP"/>
    </source>
</evidence>
<feature type="chain" id="PRO_5001697296" description="NarX-like N-terminal domain-containing protein" evidence="5">
    <location>
        <begin position="23"/>
        <end position="294"/>
    </location>
</feature>
<feature type="domain" description="NarX-like N-terminal" evidence="6">
    <location>
        <begin position="37"/>
        <end position="120"/>
    </location>
</feature>
<reference evidence="7 8" key="1">
    <citation type="journal article" date="2015" name="Antonie Van Leeuwenhoek">
        <title>Thioclava indica sp. nov., isolated from surface seawater of the Indian Ocean.</title>
        <authorList>
            <person name="Liu Y."/>
            <person name="Lai Q."/>
            <person name="Du J."/>
            <person name="Xu H."/>
            <person name="Jiang L."/>
            <person name="Shao Z."/>
        </authorList>
    </citation>
    <scope>NUCLEOTIDE SEQUENCE [LARGE SCALE GENOMIC DNA]</scope>
    <source>
        <strain evidence="7 8">DT23-4</strain>
    </source>
</reference>
<evidence type="ECO:0000259" key="6">
    <source>
        <dbReference type="Pfam" id="PF13675"/>
    </source>
</evidence>
<comment type="caution">
    <text evidence="7">The sequence shown here is derived from an EMBL/GenBank/DDBJ whole genome shotgun (WGS) entry which is preliminary data.</text>
</comment>
<keyword evidence="3" id="KW-1133">Transmembrane helix</keyword>
<protein>
    <recommendedName>
        <fullName evidence="6">NarX-like N-terminal domain-containing protein</fullName>
    </recommendedName>
</protein>
<dbReference type="Proteomes" id="UP000027471">
    <property type="component" value="Unassembled WGS sequence"/>
</dbReference>
<dbReference type="GO" id="GO:0016020">
    <property type="term" value="C:membrane"/>
    <property type="evidence" value="ECO:0007669"/>
    <property type="project" value="UniProtKB-SubCell"/>
</dbReference>
<accession>A0A074JYC5</accession>